<comment type="caution">
    <text evidence="2">The sequence shown here is derived from an EMBL/GenBank/DDBJ whole genome shotgun (WGS) entry which is preliminary data.</text>
</comment>
<name>A0A7C8K9E2_ORBOL</name>
<dbReference type="EMBL" id="SOZJ01000002">
    <property type="protein sequence ID" value="TGJ71602.1"/>
    <property type="molecule type" value="Genomic_DNA"/>
</dbReference>
<sequence>MLFFRNTTPKFARNGRDKGPALQLFGSHSVTYKRKPTTGFEISGKIPHALMLVPPRGRTDVSRYPAYEFALTMNFSMPRNPREDVGPERPRERERKNKKGR</sequence>
<reference evidence="2 3" key="1">
    <citation type="submission" date="2019-03" db="EMBL/GenBank/DDBJ databases">
        <title>Nematode-trapping fungi genome.</title>
        <authorList>
            <person name="Vidal-Diez De Ulzurrun G."/>
        </authorList>
    </citation>
    <scope>NUCLEOTIDE SEQUENCE [LARGE SCALE GENOMIC DNA]</scope>
    <source>
        <strain evidence="2 3">TWF154</strain>
    </source>
</reference>
<accession>A0A7C8K9E2</accession>
<proteinExistence type="predicted"/>
<protein>
    <submittedName>
        <fullName evidence="2">Uncharacterized protein</fullName>
    </submittedName>
</protein>
<evidence type="ECO:0000313" key="3">
    <source>
        <dbReference type="Proteomes" id="UP000297595"/>
    </source>
</evidence>
<dbReference type="AlphaFoldDB" id="A0A7C8K9E2"/>
<evidence type="ECO:0000256" key="1">
    <source>
        <dbReference type="SAM" id="MobiDB-lite"/>
    </source>
</evidence>
<feature type="compositionally biased region" description="Basic and acidic residues" evidence="1">
    <location>
        <begin position="80"/>
        <end position="95"/>
    </location>
</feature>
<feature type="region of interest" description="Disordered" evidence="1">
    <location>
        <begin position="77"/>
        <end position="101"/>
    </location>
</feature>
<gene>
    <name evidence="2" type="ORF">EYR41_003559</name>
</gene>
<dbReference type="Proteomes" id="UP000297595">
    <property type="component" value="Unassembled WGS sequence"/>
</dbReference>
<organism evidence="2 3">
    <name type="scientific">Orbilia oligospora</name>
    <name type="common">Nematode-trapping fungus</name>
    <name type="synonym">Arthrobotrys oligospora</name>
    <dbReference type="NCBI Taxonomy" id="2813651"/>
    <lineage>
        <taxon>Eukaryota</taxon>
        <taxon>Fungi</taxon>
        <taxon>Dikarya</taxon>
        <taxon>Ascomycota</taxon>
        <taxon>Pezizomycotina</taxon>
        <taxon>Orbiliomycetes</taxon>
        <taxon>Orbiliales</taxon>
        <taxon>Orbiliaceae</taxon>
        <taxon>Orbilia</taxon>
    </lineage>
</organism>
<evidence type="ECO:0000313" key="2">
    <source>
        <dbReference type="EMBL" id="TGJ71602.1"/>
    </source>
</evidence>